<dbReference type="InterPro" id="IPR050645">
    <property type="entry name" value="Histidine_acid_phosphatase"/>
</dbReference>
<evidence type="ECO:0000256" key="2">
    <source>
        <dbReference type="SAM" id="MobiDB-lite"/>
    </source>
</evidence>
<dbReference type="CDD" id="cd07061">
    <property type="entry name" value="HP_HAP_like"/>
    <property type="match status" value="1"/>
</dbReference>
<dbReference type="Proteomes" id="UP000019373">
    <property type="component" value="Unassembled WGS sequence"/>
</dbReference>
<dbReference type="Gene3D" id="3.40.50.1240">
    <property type="entry name" value="Phosphoglycerate mutase-like"/>
    <property type="match status" value="1"/>
</dbReference>
<keyword evidence="3" id="KW-0472">Membrane</keyword>
<dbReference type="InterPro" id="IPR029033">
    <property type="entry name" value="His_PPase_superfam"/>
</dbReference>
<evidence type="ECO:0008006" key="7">
    <source>
        <dbReference type="Google" id="ProtNLM"/>
    </source>
</evidence>
<dbReference type="PANTHER" id="PTHR11567">
    <property type="entry name" value="ACID PHOSPHATASE-RELATED"/>
    <property type="match status" value="1"/>
</dbReference>
<gene>
    <name evidence="5" type="ORF">EPUS_02715</name>
</gene>
<dbReference type="GO" id="GO:0016791">
    <property type="term" value="F:phosphatase activity"/>
    <property type="evidence" value="ECO:0007669"/>
    <property type="project" value="TreeGrafter"/>
</dbReference>
<keyword evidence="4" id="KW-0732">Signal</keyword>
<evidence type="ECO:0000313" key="5">
    <source>
        <dbReference type="EMBL" id="ERF68259.1"/>
    </source>
</evidence>
<dbReference type="RefSeq" id="XP_007806034.1">
    <property type="nucleotide sequence ID" value="XM_007807843.1"/>
</dbReference>
<feature type="region of interest" description="Disordered" evidence="2">
    <location>
        <begin position="517"/>
        <end position="581"/>
    </location>
</feature>
<keyword evidence="3" id="KW-1133">Transmembrane helix</keyword>
<evidence type="ECO:0000256" key="4">
    <source>
        <dbReference type="SAM" id="SignalP"/>
    </source>
</evidence>
<dbReference type="eggNOG" id="ENOG502SM2K">
    <property type="taxonomic scope" value="Eukaryota"/>
</dbReference>
<feature type="chain" id="PRO_5004612580" description="Histidine acid phosphatase" evidence="4">
    <location>
        <begin position="21"/>
        <end position="581"/>
    </location>
</feature>
<organism evidence="5 6">
    <name type="scientific">Endocarpon pusillum (strain Z07020 / HMAS-L-300199)</name>
    <name type="common">Lichen-forming fungus</name>
    <dbReference type="NCBI Taxonomy" id="1263415"/>
    <lineage>
        <taxon>Eukaryota</taxon>
        <taxon>Fungi</taxon>
        <taxon>Dikarya</taxon>
        <taxon>Ascomycota</taxon>
        <taxon>Pezizomycotina</taxon>
        <taxon>Eurotiomycetes</taxon>
        <taxon>Chaetothyriomycetidae</taxon>
        <taxon>Verrucariales</taxon>
        <taxon>Verrucariaceae</taxon>
        <taxon>Endocarpon</taxon>
    </lineage>
</organism>
<keyword evidence="3" id="KW-0812">Transmembrane</keyword>
<dbReference type="AlphaFoldDB" id="U1HHD8"/>
<comment type="similarity">
    <text evidence="1">Belongs to the histidine acid phosphatase family.</text>
</comment>
<accession>U1HHD8</accession>
<proteinExistence type="inferred from homology"/>
<feature type="transmembrane region" description="Helical" evidence="3">
    <location>
        <begin position="451"/>
        <end position="478"/>
    </location>
</feature>
<evidence type="ECO:0000256" key="3">
    <source>
        <dbReference type="SAM" id="Phobius"/>
    </source>
</evidence>
<dbReference type="InterPro" id="IPR000560">
    <property type="entry name" value="His_Pase_clade-2"/>
</dbReference>
<dbReference type="PANTHER" id="PTHR11567:SF127">
    <property type="entry name" value="HISTIDINE ACID PHOSPHATASE"/>
    <property type="match status" value="1"/>
</dbReference>
<evidence type="ECO:0000313" key="6">
    <source>
        <dbReference type="Proteomes" id="UP000019373"/>
    </source>
</evidence>
<dbReference type="Pfam" id="PF00328">
    <property type="entry name" value="His_Phos_2"/>
    <property type="match status" value="1"/>
</dbReference>
<feature type="signal peptide" evidence="4">
    <location>
        <begin position="1"/>
        <end position="20"/>
    </location>
</feature>
<dbReference type="OMA" id="STQEWCL"/>
<feature type="compositionally biased region" description="Basic and acidic residues" evidence="2">
    <location>
        <begin position="525"/>
        <end position="544"/>
    </location>
</feature>
<sequence>MKFLGVVLALTGLQVVRTAAQTVLREHIWSTVIYSRYGDRTPYILPTSNTLTPLGATQMYSAGTRFRERYLVSAPGNGNTVIQGISPFQLDNDQVSVVSLNDQFIVASAQAFMQGLYPPLMASSNATFINGQSQLANGSNILSPLDGYQYPQISAVSPLDLNSIWLMGANNCPMYSASRSDYFNSAFYDNLLETNQDFYRSLQPALLNGIFANSSVNYLNAYLIFDYLNYGSVHNSSFLDDLSFEDLTRAKILADNWVLATYGNTSVSGLTEGDRIRAIAGRTLANKIVSALYGNINTAGTLHKMTLLFGGFEPMVSFAALASLASEQNPQFLGIPEYGSSMVFELFSLTENDTDIYPATADLNVRFFFQNSTDDTSNLVAYPLFGNGPSGISMTLSEFVADMQKIMISSVGDWCQTCASVSIFCPAFQADAGDGRSGPTRPRSRGGLRPVVAGVIGAVVTLAVVGLLITAAAVFGGARLYRQRSKKRSELNGFKGGEKLASDQDLTIPKSGASASIAVAGEGPTRGHERVGSWELGDQKKAEEAQQPGLNSSATVMRRPSFEDDLHVSPFADPVKPNDRV</sequence>
<name>U1HHD8_ENDPU</name>
<dbReference type="SUPFAM" id="SSF53254">
    <property type="entry name" value="Phosphoglycerate mutase-like"/>
    <property type="match status" value="1"/>
</dbReference>
<reference evidence="6" key="1">
    <citation type="journal article" date="2014" name="BMC Genomics">
        <title>Genome characteristics reveal the impact of lichenization on lichen-forming fungus Endocarpon pusillum Hedwig (Verrucariales, Ascomycota).</title>
        <authorList>
            <person name="Wang Y.-Y."/>
            <person name="Liu B."/>
            <person name="Zhang X.-Y."/>
            <person name="Zhou Q.-M."/>
            <person name="Zhang T."/>
            <person name="Li H."/>
            <person name="Yu Y.-F."/>
            <person name="Zhang X.-L."/>
            <person name="Hao X.-Y."/>
            <person name="Wang M."/>
            <person name="Wang L."/>
            <person name="Wei J.-C."/>
        </authorList>
    </citation>
    <scope>NUCLEOTIDE SEQUENCE [LARGE SCALE GENOMIC DNA]</scope>
    <source>
        <strain evidence="6">Z07020 / HMAS-L-300199</strain>
    </source>
</reference>
<dbReference type="HOGENOM" id="CLU_023111_0_1_1"/>
<protein>
    <recommendedName>
        <fullName evidence="7">Histidine acid phosphatase</fullName>
    </recommendedName>
</protein>
<dbReference type="EMBL" id="KE721523">
    <property type="protein sequence ID" value="ERF68259.1"/>
    <property type="molecule type" value="Genomic_DNA"/>
</dbReference>
<dbReference type="GeneID" id="19237765"/>
<dbReference type="OrthoDB" id="258392at2759"/>
<evidence type="ECO:0000256" key="1">
    <source>
        <dbReference type="ARBA" id="ARBA00005375"/>
    </source>
</evidence>
<keyword evidence="6" id="KW-1185">Reference proteome</keyword>